<sequence length="315" mass="36344">MPTPYTEDCISLTGVFREPIGYPIYTDHNPLKPHASAVGMNAEELKLALFNQGNYVYLQADVYELFQGKYHAFIPPCDYILALMRLREQNEPQVEARARVKMKSGLEYQFLCSEDWIARSPIFLRHPITGIVTKHEHPYPAFPRIKFRSADPAFLTFNAASKEVLCPTLFFRTTYEPLQKCWQKLRLYNYFRRQLWSWEQRMASPPPKPQPQQIKSPLLPAVGSPAFQMSPGRRKREAEARDKASMHAIKHKPGLCDSCSSIESTSSFYRPKPILRRRRNVAPRPAPRQNPSRVAKTKSSDANAALLARRRRRVV</sequence>
<name>A0A0D7B916_9AGAR</name>
<dbReference type="EMBL" id="KN880536">
    <property type="protein sequence ID" value="KIY67068.1"/>
    <property type="molecule type" value="Genomic_DNA"/>
</dbReference>
<feature type="compositionally biased region" description="Basic and acidic residues" evidence="1">
    <location>
        <begin position="236"/>
        <end position="245"/>
    </location>
</feature>
<dbReference type="AlphaFoldDB" id="A0A0D7B916"/>
<protein>
    <submittedName>
        <fullName evidence="2">Uncharacterized protein</fullName>
    </submittedName>
</protein>
<keyword evidence="3" id="KW-1185">Reference proteome</keyword>
<feature type="region of interest" description="Disordered" evidence="1">
    <location>
        <begin position="223"/>
        <end position="247"/>
    </location>
</feature>
<evidence type="ECO:0000256" key="1">
    <source>
        <dbReference type="SAM" id="MobiDB-lite"/>
    </source>
</evidence>
<gene>
    <name evidence="2" type="ORF">CYLTODRAFT_454823</name>
</gene>
<proteinExistence type="predicted"/>
<dbReference type="Proteomes" id="UP000054007">
    <property type="component" value="Unassembled WGS sequence"/>
</dbReference>
<accession>A0A0D7B916</accession>
<evidence type="ECO:0000313" key="2">
    <source>
        <dbReference type="EMBL" id="KIY67068.1"/>
    </source>
</evidence>
<feature type="region of interest" description="Disordered" evidence="1">
    <location>
        <begin position="275"/>
        <end position="301"/>
    </location>
</feature>
<organism evidence="2 3">
    <name type="scientific">Cylindrobasidium torrendii FP15055 ss-10</name>
    <dbReference type="NCBI Taxonomy" id="1314674"/>
    <lineage>
        <taxon>Eukaryota</taxon>
        <taxon>Fungi</taxon>
        <taxon>Dikarya</taxon>
        <taxon>Basidiomycota</taxon>
        <taxon>Agaricomycotina</taxon>
        <taxon>Agaricomycetes</taxon>
        <taxon>Agaricomycetidae</taxon>
        <taxon>Agaricales</taxon>
        <taxon>Marasmiineae</taxon>
        <taxon>Physalacriaceae</taxon>
        <taxon>Cylindrobasidium</taxon>
    </lineage>
</organism>
<evidence type="ECO:0000313" key="3">
    <source>
        <dbReference type="Proteomes" id="UP000054007"/>
    </source>
</evidence>
<reference evidence="2 3" key="1">
    <citation type="journal article" date="2015" name="Fungal Genet. Biol.">
        <title>Evolution of novel wood decay mechanisms in Agaricales revealed by the genome sequences of Fistulina hepatica and Cylindrobasidium torrendii.</title>
        <authorList>
            <person name="Floudas D."/>
            <person name="Held B.W."/>
            <person name="Riley R."/>
            <person name="Nagy L.G."/>
            <person name="Koehler G."/>
            <person name="Ransdell A.S."/>
            <person name="Younus H."/>
            <person name="Chow J."/>
            <person name="Chiniquy J."/>
            <person name="Lipzen A."/>
            <person name="Tritt A."/>
            <person name="Sun H."/>
            <person name="Haridas S."/>
            <person name="LaButti K."/>
            <person name="Ohm R.A."/>
            <person name="Kues U."/>
            <person name="Blanchette R.A."/>
            <person name="Grigoriev I.V."/>
            <person name="Minto R.E."/>
            <person name="Hibbett D.S."/>
        </authorList>
    </citation>
    <scope>NUCLEOTIDE SEQUENCE [LARGE SCALE GENOMIC DNA]</scope>
    <source>
        <strain evidence="2 3">FP15055 ss-10</strain>
    </source>
</reference>